<dbReference type="Proteomes" id="UP000761534">
    <property type="component" value="Unassembled WGS sequence"/>
</dbReference>
<evidence type="ECO:0000313" key="4">
    <source>
        <dbReference type="Proteomes" id="UP000761534"/>
    </source>
</evidence>
<dbReference type="Pfam" id="PF16457">
    <property type="entry name" value="PH_12"/>
    <property type="match status" value="1"/>
</dbReference>
<dbReference type="InterPro" id="IPR006816">
    <property type="entry name" value="ELMO_dom"/>
</dbReference>
<comment type="function">
    <text evidence="1">Involved in cytoskeletal rearrangements required for phagocytosis of apoptotic cells and cell motility. Acts in association with DOCK1 and CRK. Was initially proposed to be required in complex with DOCK1 to activate Rac Rho small GTPases. May enhance the guanine nucleotide exchange factor (GEF) activity of DOCK1.</text>
</comment>
<reference evidence="3" key="1">
    <citation type="journal article" date="2019" name="G3 (Bethesda)">
        <title>Genome Assemblies of Two Rare Opportunistic Yeast Pathogens: Diutina rugosa (syn. Candida rugosa) and Trichomonascus ciferrii (syn. Candida ciferrii).</title>
        <authorList>
            <person name="Mixao V."/>
            <person name="Saus E."/>
            <person name="Hansen A.P."/>
            <person name="Lass-Florl C."/>
            <person name="Gabaldon T."/>
        </authorList>
    </citation>
    <scope>NUCLEOTIDE SEQUENCE</scope>
    <source>
        <strain evidence="3">CBS 4856</strain>
    </source>
</reference>
<accession>A0A642V8U9</accession>
<dbReference type="AlphaFoldDB" id="A0A642V8U9"/>
<comment type="caution">
    <text evidence="3">The sequence shown here is derived from an EMBL/GenBank/DDBJ whole genome shotgun (WGS) entry which is preliminary data.</text>
</comment>
<dbReference type="EMBL" id="SWFS01000150">
    <property type="protein sequence ID" value="KAA8915692.1"/>
    <property type="molecule type" value="Genomic_DNA"/>
</dbReference>
<evidence type="ECO:0000313" key="3">
    <source>
        <dbReference type="EMBL" id="KAA8915692.1"/>
    </source>
</evidence>
<gene>
    <name evidence="3" type="ORF">TRICI_002163</name>
</gene>
<dbReference type="Pfam" id="PF04727">
    <property type="entry name" value="ELMO_CED12"/>
    <property type="match status" value="1"/>
</dbReference>
<dbReference type="InterPro" id="IPR001849">
    <property type="entry name" value="PH_domain"/>
</dbReference>
<dbReference type="InterPro" id="IPR011993">
    <property type="entry name" value="PH-like_dom_sf"/>
</dbReference>
<dbReference type="OrthoDB" id="28413at2759"/>
<name>A0A642V8U9_9ASCO</name>
<proteinExistence type="predicted"/>
<sequence>MEQPLLDRIVSIAGQSELGSNVICPALSIIGLVALESRKREFTANEECPDLITSFNREVNFLPILVSRLADNNVQTVSVTIQVINSLLVGLFLDPTKRNHVYCSIREAALFTGVSQLIENKPVSSSCRPYLYDLQEIIKACIRKTKGMQVDPEGNVYHKLTYESAHDNLKSFVGVVEHTDKVDWAKAGVPEDIQPVDVFNNAGTGWCGMLDLNDFFAEDKLNFKKVFLEQVAFSRPKHRFPLISSSLAVTDILFSLFKVDQPPPNEEVLNGNAETLEPPNYIPKAEENFNFSKHQGPVTQGPVPHGSPALSVESNLSSHSSVERLMANMDNLRPLFFDWPTLHFSGVSNFLRLWQASSAEVEDFDNIKMVVKILFEKATQHAVAASSSSAIDNVVSKLDHISYDEIRATQLKQVENRLNNKWGDEIRHLHRQYCKESQDFVREQRIRLLLNGDWFYVDDPTAGASSGSSISSKSQPQKPVSAKRFFIALSPSRKSLQYGQFPQKLDDIPNPEQLARAVDLQQVSKVVITPLSQPHPVQQKTLKRVALQSRTNYTKISLIGNSGSKDGATLSFYSDTPEKAAAWGDGLLMLKNRSFQSTDTKKYIDMFAETKLRMQILNLSPQDLDNPDIHPPHDISSYDRSQISTSFYYR</sequence>
<evidence type="ECO:0000259" key="2">
    <source>
        <dbReference type="PROSITE" id="PS51335"/>
    </source>
</evidence>
<dbReference type="VEuPathDB" id="FungiDB:TRICI_002163"/>
<keyword evidence="4" id="KW-1185">Reference proteome</keyword>
<dbReference type="PROSITE" id="PS51335">
    <property type="entry name" value="ELMO"/>
    <property type="match status" value="1"/>
</dbReference>
<organism evidence="3 4">
    <name type="scientific">Trichomonascus ciferrii</name>
    <dbReference type="NCBI Taxonomy" id="44093"/>
    <lineage>
        <taxon>Eukaryota</taxon>
        <taxon>Fungi</taxon>
        <taxon>Dikarya</taxon>
        <taxon>Ascomycota</taxon>
        <taxon>Saccharomycotina</taxon>
        <taxon>Dipodascomycetes</taxon>
        <taxon>Dipodascales</taxon>
        <taxon>Trichomonascaceae</taxon>
        <taxon>Trichomonascus</taxon>
        <taxon>Trichomonascus ciferrii complex</taxon>
    </lineage>
</organism>
<evidence type="ECO:0000256" key="1">
    <source>
        <dbReference type="ARBA" id="ARBA00024863"/>
    </source>
</evidence>
<protein>
    <recommendedName>
        <fullName evidence="2">ELMO domain-containing protein</fullName>
    </recommendedName>
</protein>
<dbReference type="Gene3D" id="2.30.29.30">
    <property type="entry name" value="Pleckstrin-homology domain (PH domain)/Phosphotyrosine-binding domain (PTB)"/>
    <property type="match status" value="1"/>
</dbReference>
<feature type="domain" description="ELMO" evidence="2">
    <location>
        <begin position="157"/>
        <end position="379"/>
    </location>
</feature>